<sequence length="569" mass="62611">MTLGHSLERALSRPTAKPYRTRNVQNEQFHVNQQGHLTFSPGDIENPKEWSTGRRWYITLVAVLITVNATFASSGPSGCLLSIADEFQVSEEAAGLVTTLFLLGYCFGPLVWAPLSEFYGRRYIFYSTFFLYFVFNFLCAFTPSFAGLLVGRFLTGTLASAGLSNSPGVLADLWGAVERGNAFALFSVCTFAGPALSPIISGFFQLTLNWRWSFYVLIWLAFPTLLLMLTIPETLPSQVLLNKAKRLRRAKVPGYEKIIAPVEASDRSLMGIFKVALIRPWIILLDPIALLTAIYLSIVYALLYMEFTIYPVVFQQKRGWNSGVGQLPLLGAMVGAILGGVIVYFDSRRNRRRMLEGIELTPEGRLPLAMFAGVLFPVTMFWFAWTGEFDSIHWIVPTLAGVFLNTAVMLIFVCYLNYLTDTYLMYAASALAGNTIARSAMAAAAPLYTQQMFSALGVGVAGSIIGAVACLLAVIPFLFYRYGARIRQKSRFAPTDDSPAPDSGSGAGIPSTTEEQEHSSESDAERGLDEVAGVADGLEQEEHLEKKESRGSRGGDPYLNADGMEKAER</sequence>
<evidence type="ECO:0000256" key="6">
    <source>
        <dbReference type="ARBA" id="ARBA00023136"/>
    </source>
</evidence>
<feature type="transmembrane region" description="Helical" evidence="13">
    <location>
        <begin position="56"/>
        <end position="73"/>
    </location>
</feature>
<organism evidence="16">
    <name type="scientific">Dissoconium aciculare CBS 342.82</name>
    <dbReference type="NCBI Taxonomy" id="1314786"/>
    <lineage>
        <taxon>Eukaryota</taxon>
        <taxon>Fungi</taxon>
        <taxon>Dikarya</taxon>
        <taxon>Ascomycota</taxon>
        <taxon>Pezizomycotina</taxon>
        <taxon>Dothideomycetes</taxon>
        <taxon>Dothideomycetidae</taxon>
        <taxon>Mycosphaerellales</taxon>
        <taxon>Dissoconiaceae</taxon>
        <taxon>Dissoconium</taxon>
    </lineage>
</organism>
<comment type="subcellular location">
    <subcellularLocation>
        <location evidence="1">Cell membrane</location>
        <topology evidence="1">Multi-pass membrane protein</topology>
    </subcellularLocation>
</comment>
<feature type="transmembrane region" description="Helical" evidence="13">
    <location>
        <begin position="281"/>
        <end position="305"/>
    </location>
</feature>
<feature type="region of interest" description="Disordered" evidence="12">
    <location>
        <begin position="491"/>
        <end position="569"/>
    </location>
</feature>
<feature type="transmembrane region" description="Helical" evidence="13">
    <location>
        <begin position="391"/>
        <end position="416"/>
    </location>
</feature>
<gene>
    <name evidence="16" type="ORF">K489DRAFT_311937</name>
</gene>
<dbReference type="GO" id="GO:0005886">
    <property type="term" value="C:plasma membrane"/>
    <property type="evidence" value="ECO:0007669"/>
    <property type="project" value="UniProtKB-SubCell"/>
</dbReference>
<feature type="domain" description="Major facilitator superfamily (MFS) profile" evidence="14">
    <location>
        <begin position="54"/>
        <end position="485"/>
    </location>
</feature>
<feature type="transmembrane region" description="Helical" evidence="13">
    <location>
        <begin position="325"/>
        <end position="345"/>
    </location>
</feature>
<reference evidence="16" key="3">
    <citation type="submission" date="2025-08" db="UniProtKB">
        <authorList>
            <consortium name="RefSeq"/>
        </authorList>
    </citation>
    <scope>IDENTIFICATION</scope>
    <source>
        <strain evidence="16">CBS 342.82</strain>
    </source>
</reference>
<comment type="function">
    <text evidence="9">MFS transporter; part of the gene cluster that mediates the biosynthesis of cercosporin, a light-activated, non-host-selective toxin. The perylenequinone chromophore of cercosporin absorbs light energy to attain an electronically-activated triplet state and produces active oxygen species such as the hydroxyl radical, superoxide, hydrogen peroxide or singlet oxygen upon reaction with oxygen molecules. These reactive oxygen species cause damage to various cellular components including lipids, proteins and nucleic acids. Responsible for secretion and accumulation of cercosporin, but does not play any roles in self-protection against the toxicity of cercosporin.</text>
</comment>
<reference evidence="16" key="1">
    <citation type="submission" date="2020-01" db="EMBL/GenBank/DDBJ databases">
        <authorList>
            <consortium name="DOE Joint Genome Institute"/>
            <person name="Haridas S."/>
            <person name="Albert R."/>
            <person name="Binder M."/>
            <person name="Bloem J."/>
            <person name="Labutti K."/>
            <person name="Salamov A."/>
            <person name="Andreopoulos B."/>
            <person name="Baker S.E."/>
            <person name="Barry K."/>
            <person name="Bills G."/>
            <person name="Bluhm B.H."/>
            <person name="Cannon C."/>
            <person name="Castanera R."/>
            <person name="Culley D.E."/>
            <person name="Daum C."/>
            <person name="Ezra D."/>
            <person name="Gonzalez J.B."/>
            <person name="Henrissat B."/>
            <person name="Kuo A."/>
            <person name="Liang C."/>
            <person name="Lipzen A."/>
            <person name="Lutzoni F."/>
            <person name="Magnuson J."/>
            <person name="Mondo S."/>
            <person name="Nolan M."/>
            <person name="Ohm R."/>
            <person name="Pangilinan J."/>
            <person name="Park H.-J."/>
            <person name="Ramirez L."/>
            <person name="Alfaro M."/>
            <person name="Sun H."/>
            <person name="Tritt A."/>
            <person name="Yoshinaga Y."/>
            <person name="Zwiers L.-H."/>
            <person name="Turgeon B.G."/>
            <person name="Goodwin S.B."/>
            <person name="Spatafora J.W."/>
            <person name="Crous P.W."/>
            <person name="Grigoriev I.V."/>
        </authorList>
    </citation>
    <scope>NUCLEOTIDE SEQUENCE</scope>
    <source>
        <strain evidence="16">CBS 342.82</strain>
    </source>
</reference>
<keyword evidence="4 13" id="KW-0812">Transmembrane</keyword>
<comment type="similarity">
    <text evidence="8">Belongs to the major facilitator superfamily. DHA1 family. Polyamines/proton antiporter (TC 2.A.1.2.16) subfamily.</text>
</comment>
<keyword evidence="2" id="KW-0813">Transport</keyword>
<dbReference type="CDD" id="cd17323">
    <property type="entry name" value="MFS_Tpo1_MDR_like"/>
    <property type="match status" value="1"/>
</dbReference>
<feature type="compositionally biased region" description="Basic and acidic residues" evidence="12">
    <location>
        <begin position="540"/>
        <end position="553"/>
    </location>
</feature>
<evidence type="ECO:0000256" key="5">
    <source>
        <dbReference type="ARBA" id="ARBA00022989"/>
    </source>
</evidence>
<evidence type="ECO:0000256" key="12">
    <source>
        <dbReference type="SAM" id="MobiDB-lite"/>
    </source>
</evidence>
<dbReference type="GeneID" id="54358620"/>
<proteinExistence type="inferred from homology"/>
<evidence type="ECO:0000259" key="14">
    <source>
        <dbReference type="PROSITE" id="PS50850"/>
    </source>
</evidence>
<feature type="transmembrane region" description="Helical" evidence="13">
    <location>
        <begin position="182"/>
        <end position="206"/>
    </location>
</feature>
<evidence type="ECO:0000256" key="9">
    <source>
        <dbReference type="ARBA" id="ARBA00053977"/>
    </source>
</evidence>
<keyword evidence="6 13" id="KW-0472">Membrane</keyword>
<evidence type="ECO:0000256" key="7">
    <source>
        <dbReference type="ARBA" id="ARBA00038347"/>
    </source>
</evidence>
<evidence type="ECO:0000256" key="3">
    <source>
        <dbReference type="ARBA" id="ARBA00022475"/>
    </source>
</evidence>
<dbReference type="PROSITE" id="PS50850">
    <property type="entry name" value="MFS"/>
    <property type="match status" value="1"/>
</dbReference>
<accession>A0A6J3MGY2</accession>
<feature type="transmembrane region" description="Helical" evidence="13">
    <location>
        <begin position="149"/>
        <end position="170"/>
    </location>
</feature>
<evidence type="ECO:0000256" key="13">
    <source>
        <dbReference type="SAM" id="Phobius"/>
    </source>
</evidence>
<dbReference type="Gene3D" id="1.20.1250.20">
    <property type="entry name" value="MFS general substrate transporter like domains"/>
    <property type="match status" value="1"/>
</dbReference>
<evidence type="ECO:0000313" key="16">
    <source>
        <dbReference type="RefSeq" id="XP_033463193.1"/>
    </source>
</evidence>
<feature type="compositionally biased region" description="Basic and acidic residues" evidence="12">
    <location>
        <begin position="515"/>
        <end position="529"/>
    </location>
</feature>
<evidence type="ECO:0000256" key="2">
    <source>
        <dbReference type="ARBA" id="ARBA00022448"/>
    </source>
</evidence>
<protein>
    <recommendedName>
        <fullName evidence="10">Cercosporin MFS transporter CTB4</fullName>
    </recommendedName>
    <alternativeName>
        <fullName evidence="11">Cercosporin toxin biosynthesis cluster protein 4</fullName>
    </alternativeName>
</protein>
<evidence type="ECO:0000256" key="8">
    <source>
        <dbReference type="ARBA" id="ARBA00038459"/>
    </source>
</evidence>
<feature type="transmembrane region" description="Helical" evidence="13">
    <location>
        <begin position="454"/>
        <end position="480"/>
    </location>
</feature>
<keyword evidence="5 13" id="KW-1133">Transmembrane helix</keyword>
<reference evidence="16" key="2">
    <citation type="submission" date="2020-04" db="EMBL/GenBank/DDBJ databases">
        <authorList>
            <consortium name="NCBI Genome Project"/>
        </authorList>
    </citation>
    <scope>NUCLEOTIDE SEQUENCE</scope>
    <source>
        <strain evidence="16">CBS 342.82</strain>
    </source>
</reference>
<feature type="transmembrane region" description="Helical" evidence="13">
    <location>
        <begin position="124"/>
        <end position="143"/>
    </location>
</feature>
<comment type="similarity">
    <text evidence="7">Belongs to the major facilitator superfamily. CAR1 family.</text>
</comment>
<dbReference type="GO" id="GO:0022857">
    <property type="term" value="F:transmembrane transporter activity"/>
    <property type="evidence" value="ECO:0007669"/>
    <property type="project" value="InterPro"/>
</dbReference>
<evidence type="ECO:0000256" key="1">
    <source>
        <dbReference type="ARBA" id="ARBA00004651"/>
    </source>
</evidence>
<dbReference type="SUPFAM" id="SSF103473">
    <property type="entry name" value="MFS general substrate transporter"/>
    <property type="match status" value="1"/>
</dbReference>
<keyword evidence="3" id="KW-1003">Cell membrane</keyword>
<keyword evidence="15" id="KW-1185">Reference proteome</keyword>
<evidence type="ECO:0000256" key="4">
    <source>
        <dbReference type="ARBA" id="ARBA00022692"/>
    </source>
</evidence>
<feature type="transmembrane region" description="Helical" evidence="13">
    <location>
        <begin position="423"/>
        <end position="448"/>
    </location>
</feature>
<dbReference type="InterPro" id="IPR011701">
    <property type="entry name" value="MFS"/>
</dbReference>
<dbReference type="InterPro" id="IPR020846">
    <property type="entry name" value="MFS_dom"/>
</dbReference>
<name>A0A6J3MGY2_9PEZI</name>
<dbReference type="RefSeq" id="XP_033463193.1">
    <property type="nucleotide sequence ID" value="XM_033600820.1"/>
</dbReference>
<dbReference type="AlphaFoldDB" id="A0A6J3MGY2"/>
<dbReference type="InterPro" id="IPR036259">
    <property type="entry name" value="MFS_trans_sf"/>
</dbReference>
<dbReference type="Pfam" id="PF07690">
    <property type="entry name" value="MFS_1"/>
    <property type="match status" value="1"/>
</dbReference>
<dbReference type="OrthoDB" id="6770063at2759"/>
<dbReference type="FunFam" id="1.20.1250.20:FF:000011">
    <property type="entry name" value="MFS multidrug transporter, putative"/>
    <property type="match status" value="1"/>
</dbReference>
<dbReference type="PANTHER" id="PTHR23502:SF186">
    <property type="entry name" value="MAJOR FACILITATOR SUPERFAMILY (MFS) PROFILE DOMAIN-CONTAINING PROTEIN"/>
    <property type="match status" value="1"/>
</dbReference>
<feature type="transmembrane region" description="Helical" evidence="13">
    <location>
        <begin position="212"/>
        <end position="231"/>
    </location>
</feature>
<feature type="transmembrane region" description="Helical" evidence="13">
    <location>
        <begin position="93"/>
        <end position="112"/>
    </location>
</feature>
<evidence type="ECO:0000313" key="15">
    <source>
        <dbReference type="Proteomes" id="UP000504637"/>
    </source>
</evidence>
<evidence type="ECO:0000256" key="11">
    <source>
        <dbReference type="ARBA" id="ARBA00077167"/>
    </source>
</evidence>
<feature type="transmembrane region" description="Helical" evidence="13">
    <location>
        <begin position="366"/>
        <end position="385"/>
    </location>
</feature>
<evidence type="ECO:0000256" key="10">
    <source>
        <dbReference type="ARBA" id="ARBA00069139"/>
    </source>
</evidence>
<dbReference type="Proteomes" id="UP000504637">
    <property type="component" value="Unplaced"/>
</dbReference>
<dbReference type="PANTHER" id="PTHR23502">
    <property type="entry name" value="MAJOR FACILITATOR SUPERFAMILY"/>
    <property type="match status" value="1"/>
</dbReference>